<evidence type="ECO:0000313" key="2">
    <source>
        <dbReference type="EMBL" id="KAL2325628.1"/>
    </source>
</evidence>
<comment type="caution">
    <text evidence="2">The sequence shown here is derived from an EMBL/GenBank/DDBJ whole genome shotgun (WGS) entry which is preliminary data.</text>
</comment>
<name>A0ABD1LQ68_9FABA</name>
<evidence type="ECO:0000256" key="1">
    <source>
        <dbReference type="SAM" id="MobiDB-lite"/>
    </source>
</evidence>
<proteinExistence type="predicted"/>
<gene>
    <name evidence="2" type="ORF">Fmac_024686</name>
</gene>
<feature type="region of interest" description="Disordered" evidence="1">
    <location>
        <begin position="75"/>
        <end position="125"/>
    </location>
</feature>
<organism evidence="2 3">
    <name type="scientific">Flemingia macrophylla</name>
    <dbReference type="NCBI Taxonomy" id="520843"/>
    <lineage>
        <taxon>Eukaryota</taxon>
        <taxon>Viridiplantae</taxon>
        <taxon>Streptophyta</taxon>
        <taxon>Embryophyta</taxon>
        <taxon>Tracheophyta</taxon>
        <taxon>Spermatophyta</taxon>
        <taxon>Magnoliopsida</taxon>
        <taxon>eudicotyledons</taxon>
        <taxon>Gunneridae</taxon>
        <taxon>Pentapetalae</taxon>
        <taxon>rosids</taxon>
        <taxon>fabids</taxon>
        <taxon>Fabales</taxon>
        <taxon>Fabaceae</taxon>
        <taxon>Papilionoideae</taxon>
        <taxon>50 kb inversion clade</taxon>
        <taxon>NPAAA clade</taxon>
        <taxon>indigoferoid/millettioid clade</taxon>
        <taxon>Phaseoleae</taxon>
        <taxon>Flemingia</taxon>
    </lineage>
</organism>
<dbReference type="Proteomes" id="UP001603857">
    <property type="component" value="Unassembled WGS sequence"/>
</dbReference>
<dbReference type="EMBL" id="JBGMDY010000008">
    <property type="protein sequence ID" value="KAL2325628.1"/>
    <property type="molecule type" value="Genomic_DNA"/>
</dbReference>
<dbReference type="AlphaFoldDB" id="A0ABD1LQ68"/>
<keyword evidence="3" id="KW-1185">Reference proteome</keyword>
<reference evidence="2 3" key="1">
    <citation type="submission" date="2024-08" db="EMBL/GenBank/DDBJ databases">
        <title>Insights into the chromosomal genome structure of Flemingia macrophylla.</title>
        <authorList>
            <person name="Ding Y."/>
            <person name="Zhao Y."/>
            <person name="Bi W."/>
            <person name="Wu M."/>
            <person name="Zhao G."/>
            <person name="Gong Y."/>
            <person name="Li W."/>
            <person name="Zhang P."/>
        </authorList>
    </citation>
    <scope>NUCLEOTIDE SEQUENCE [LARGE SCALE GENOMIC DNA]</scope>
    <source>
        <strain evidence="2">DYQJB</strain>
        <tissue evidence="2">Leaf</tissue>
    </source>
</reference>
<accession>A0ABD1LQ68</accession>
<protein>
    <submittedName>
        <fullName evidence="2">Uncharacterized protein</fullName>
    </submittedName>
</protein>
<evidence type="ECO:0000313" key="3">
    <source>
        <dbReference type="Proteomes" id="UP001603857"/>
    </source>
</evidence>
<sequence>MDISEFMNYNDVLETFHYLRNCPDDALPFFTHLRHSDFPHNLSTYAAIIKILSFWNLPCTLESLFLHLLTHPLPSPTTTSSTPSSTTFTSTTTTTSFAPSTASSNPASASTCSMSPSTSSSSPTVVASSMTSSLVTSSLIASSSTATPTRP</sequence>